<comment type="caution">
    <text evidence="1">The sequence shown here is derived from an EMBL/GenBank/DDBJ whole genome shotgun (WGS) entry which is preliminary data.</text>
</comment>
<name>A0A7C4RQV0_9BACT</name>
<dbReference type="Pfam" id="PF08899">
    <property type="entry name" value="DUF1844"/>
    <property type="match status" value="1"/>
</dbReference>
<evidence type="ECO:0000313" key="1">
    <source>
        <dbReference type="EMBL" id="HGU31932.1"/>
    </source>
</evidence>
<dbReference type="InterPro" id="IPR014995">
    <property type="entry name" value="DUF1844"/>
</dbReference>
<organism evidence="1">
    <name type="scientific">Desulfatirhabdium butyrativorans</name>
    <dbReference type="NCBI Taxonomy" id="340467"/>
    <lineage>
        <taxon>Bacteria</taxon>
        <taxon>Pseudomonadati</taxon>
        <taxon>Thermodesulfobacteriota</taxon>
        <taxon>Desulfobacteria</taxon>
        <taxon>Desulfobacterales</taxon>
        <taxon>Desulfatirhabdiaceae</taxon>
        <taxon>Desulfatirhabdium</taxon>
    </lineage>
</organism>
<dbReference type="AlphaFoldDB" id="A0A7C4RQV0"/>
<gene>
    <name evidence="1" type="ORF">ENS29_03635</name>
</gene>
<reference evidence="1" key="1">
    <citation type="journal article" date="2020" name="mSystems">
        <title>Genome- and Community-Level Interaction Insights into Carbon Utilization and Element Cycling Functions of Hydrothermarchaeota in Hydrothermal Sediment.</title>
        <authorList>
            <person name="Zhou Z."/>
            <person name="Liu Y."/>
            <person name="Xu W."/>
            <person name="Pan J."/>
            <person name="Luo Z.H."/>
            <person name="Li M."/>
        </authorList>
    </citation>
    <scope>NUCLEOTIDE SEQUENCE [LARGE SCALE GENOMIC DNA]</scope>
    <source>
        <strain evidence="1">SpSt-477</strain>
    </source>
</reference>
<dbReference type="EMBL" id="DSUH01000076">
    <property type="protein sequence ID" value="HGU31932.1"/>
    <property type="molecule type" value="Genomic_DNA"/>
</dbReference>
<proteinExistence type="predicted"/>
<accession>A0A7C4RQV0</accession>
<sequence length="97" mass="10604">MSDTTSKEQPKGVAESLPVITFSTFVVSLNSAALTQLGIIADPSTGKREKNLLLAKQTIDVLSMLEEKTRGNLTSDEAAMLKSILYDLRIIYVRETS</sequence>
<protein>
    <submittedName>
        <fullName evidence="1">DUF1844 domain-containing protein</fullName>
    </submittedName>
</protein>